<comment type="caution">
    <text evidence="1">The sequence shown here is derived from an EMBL/GenBank/DDBJ whole genome shotgun (WGS) entry which is preliminary data.</text>
</comment>
<proteinExistence type="predicted"/>
<organism evidence="1 2">
    <name type="scientific">Smallanthus sonchifolius</name>
    <dbReference type="NCBI Taxonomy" id="185202"/>
    <lineage>
        <taxon>Eukaryota</taxon>
        <taxon>Viridiplantae</taxon>
        <taxon>Streptophyta</taxon>
        <taxon>Embryophyta</taxon>
        <taxon>Tracheophyta</taxon>
        <taxon>Spermatophyta</taxon>
        <taxon>Magnoliopsida</taxon>
        <taxon>eudicotyledons</taxon>
        <taxon>Gunneridae</taxon>
        <taxon>Pentapetalae</taxon>
        <taxon>asterids</taxon>
        <taxon>campanulids</taxon>
        <taxon>Asterales</taxon>
        <taxon>Asteraceae</taxon>
        <taxon>Asteroideae</taxon>
        <taxon>Heliantheae alliance</taxon>
        <taxon>Millerieae</taxon>
        <taxon>Smallanthus</taxon>
    </lineage>
</organism>
<sequence>MAAAASLATPAAFSSSLSRRYHHHQQASASTATFNVSNSTKQRSLILSQRLHLERLRLGFNQSGVFYEKNSVTTATHINGEEIKVSMKNNSTKSTKVSMKNNLN</sequence>
<keyword evidence="2" id="KW-1185">Reference proteome</keyword>
<evidence type="ECO:0000313" key="1">
    <source>
        <dbReference type="EMBL" id="KAI3741741.1"/>
    </source>
</evidence>
<gene>
    <name evidence="1" type="ORF">L1987_59415</name>
</gene>
<evidence type="ECO:0000313" key="2">
    <source>
        <dbReference type="Proteomes" id="UP001056120"/>
    </source>
</evidence>
<dbReference type="EMBL" id="CM042037">
    <property type="protein sequence ID" value="KAI3741741.1"/>
    <property type="molecule type" value="Genomic_DNA"/>
</dbReference>
<reference evidence="1 2" key="2">
    <citation type="journal article" date="2022" name="Mol. Ecol. Resour.">
        <title>The genomes of chicory, endive, great burdock and yacon provide insights into Asteraceae paleo-polyploidization history and plant inulin production.</title>
        <authorList>
            <person name="Fan W."/>
            <person name="Wang S."/>
            <person name="Wang H."/>
            <person name="Wang A."/>
            <person name="Jiang F."/>
            <person name="Liu H."/>
            <person name="Zhao H."/>
            <person name="Xu D."/>
            <person name="Zhang Y."/>
        </authorList>
    </citation>
    <scope>NUCLEOTIDE SEQUENCE [LARGE SCALE GENOMIC DNA]</scope>
    <source>
        <strain evidence="2">cv. Yunnan</strain>
        <tissue evidence="1">Leaves</tissue>
    </source>
</reference>
<protein>
    <submittedName>
        <fullName evidence="1">Uncharacterized protein</fullName>
    </submittedName>
</protein>
<name>A0ACB9D5I0_9ASTR</name>
<accession>A0ACB9D5I0</accession>
<dbReference type="Proteomes" id="UP001056120">
    <property type="component" value="Linkage Group LG20"/>
</dbReference>
<reference evidence="2" key="1">
    <citation type="journal article" date="2022" name="Mol. Ecol. Resour.">
        <title>The genomes of chicory, endive, great burdock and yacon provide insights into Asteraceae palaeo-polyploidization history and plant inulin production.</title>
        <authorList>
            <person name="Fan W."/>
            <person name="Wang S."/>
            <person name="Wang H."/>
            <person name="Wang A."/>
            <person name="Jiang F."/>
            <person name="Liu H."/>
            <person name="Zhao H."/>
            <person name="Xu D."/>
            <person name="Zhang Y."/>
        </authorList>
    </citation>
    <scope>NUCLEOTIDE SEQUENCE [LARGE SCALE GENOMIC DNA]</scope>
    <source>
        <strain evidence="2">cv. Yunnan</strain>
    </source>
</reference>